<keyword evidence="1 3" id="KW-0863">Zinc-finger</keyword>
<dbReference type="KEGG" id="tpal:117640366"/>
<dbReference type="RefSeq" id="XP_034232721.1">
    <property type="nucleotide sequence ID" value="XM_034376830.1"/>
</dbReference>
<evidence type="ECO:0000259" key="5">
    <source>
        <dbReference type="PROSITE" id="PS50089"/>
    </source>
</evidence>
<dbReference type="PROSITE" id="PS50089">
    <property type="entry name" value="ZF_RING_2"/>
    <property type="match status" value="1"/>
</dbReference>
<dbReference type="InParanoid" id="A0A6P8Y9B8"/>
<dbReference type="SMART" id="SM00184">
    <property type="entry name" value="RING"/>
    <property type="match status" value="1"/>
</dbReference>
<dbReference type="InterPro" id="IPR047153">
    <property type="entry name" value="TRIM45/56/19-like"/>
</dbReference>
<dbReference type="GeneID" id="117640366"/>
<accession>A0A6P8Y9B8</accession>
<evidence type="ECO:0000313" key="6">
    <source>
        <dbReference type="Proteomes" id="UP000515158"/>
    </source>
</evidence>
<proteinExistence type="predicted"/>
<evidence type="ECO:0000256" key="1">
    <source>
        <dbReference type="ARBA" id="ARBA00022771"/>
    </source>
</evidence>
<keyword evidence="6" id="KW-1185">Reference proteome</keyword>
<dbReference type="PANTHER" id="PTHR25462:SF296">
    <property type="entry name" value="MEIOTIC P26, ISOFORM F"/>
    <property type="match status" value="1"/>
</dbReference>
<dbReference type="GO" id="GO:0008270">
    <property type="term" value="F:zinc ion binding"/>
    <property type="evidence" value="ECO:0007669"/>
    <property type="project" value="UniProtKB-KW"/>
</dbReference>
<sequence length="251" mass="28269">MDCEICLEPFDLTGKRPKSLPCAHNTFCLACLGRLQTPSCPMCRTEFTRAASLPDNFSLMRVLELQLANRSEPSIVPTAPPLEPTTSAATQEDDWWCVDCETVAGALCREKHFALRLEAVKPGKEDKAQQDASSVTAKQLRDDWTRDWWCVECQAVAKDVCRDEHLVLRHKAAQLRREEEVATRPTSSKNENLGIKRRSSPSSDSSRLSMNLENLHLKDKKTCEACKEPIIGAVRLYLNIHKVYIKSNLVS</sequence>
<reference evidence="7" key="1">
    <citation type="submission" date="2025-08" db="UniProtKB">
        <authorList>
            <consortium name="RefSeq"/>
        </authorList>
    </citation>
    <scope>IDENTIFICATION</scope>
    <source>
        <tissue evidence="7">Total insect</tissue>
    </source>
</reference>
<gene>
    <name evidence="7" type="primary">LOC117640366</name>
</gene>
<dbReference type="InterPro" id="IPR001841">
    <property type="entry name" value="Znf_RING"/>
</dbReference>
<dbReference type="GO" id="GO:0061630">
    <property type="term" value="F:ubiquitin protein ligase activity"/>
    <property type="evidence" value="ECO:0007669"/>
    <property type="project" value="TreeGrafter"/>
</dbReference>
<protein>
    <submittedName>
        <fullName evidence="7">Uncharacterized protein LOC117640366 isoform X1</fullName>
    </submittedName>
</protein>
<keyword evidence="1 3" id="KW-0479">Metal-binding</keyword>
<evidence type="ECO:0000313" key="7">
    <source>
        <dbReference type="RefSeq" id="XP_034232721.1"/>
    </source>
</evidence>
<dbReference type="Pfam" id="PF13639">
    <property type="entry name" value="zf-RING_2"/>
    <property type="match status" value="1"/>
</dbReference>
<feature type="region of interest" description="Disordered" evidence="4">
    <location>
        <begin position="177"/>
        <end position="208"/>
    </location>
</feature>
<name>A0A6P8Y9B8_THRPL</name>
<feature type="domain" description="RING-type" evidence="5">
    <location>
        <begin position="3"/>
        <end position="44"/>
    </location>
</feature>
<dbReference type="SUPFAM" id="SSF57850">
    <property type="entry name" value="RING/U-box"/>
    <property type="match status" value="1"/>
</dbReference>
<dbReference type="OrthoDB" id="2163411at2759"/>
<evidence type="ECO:0000256" key="2">
    <source>
        <dbReference type="ARBA" id="ARBA00022833"/>
    </source>
</evidence>
<evidence type="ECO:0000256" key="3">
    <source>
        <dbReference type="PROSITE-ProRule" id="PRU00175"/>
    </source>
</evidence>
<dbReference type="InterPro" id="IPR013083">
    <property type="entry name" value="Znf_RING/FYVE/PHD"/>
</dbReference>
<evidence type="ECO:0000256" key="4">
    <source>
        <dbReference type="SAM" id="MobiDB-lite"/>
    </source>
</evidence>
<dbReference type="AlphaFoldDB" id="A0A6P8Y9B8"/>
<dbReference type="Proteomes" id="UP000515158">
    <property type="component" value="Unplaced"/>
</dbReference>
<keyword evidence="2" id="KW-0862">Zinc</keyword>
<dbReference type="Gene3D" id="3.30.40.10">
    <property type="entry name" value="Zinc/RING finger domain, C3HC4 (zinc finger)"/>
    <property type="match status" value="1"/>
</dbReference>
<dbReference type="PANTHER" id="PTHR25462">
    <property type="entry name" value="BONUS, ISOFORM C-RELATED"/>
    <property type="match status" value="1"/>
</dbReference>
<organism evidence="7">
    <name type="scientific">Thrips palmi</name>
    <name type="common">Melon thrips</name>
    <dbReference type="NCBI Taxonomy" id="161013"/>
    <lineage>
        <taxon>Eukaryota</taxon>
        <taxon>Metazoa</taxon>
        <taxon>Ecdysozoa</taxon>
        <taxon>Arthropoda</taxon>
        <taxon>Hexapoda</taxon>
        <taxon>Insecta</taxon>
        <taxon>Pterygota</taxon>
        <taxon>Neoptera</taxon>
        <taxon>Paraneoptera</taxon>
        <taxon>Thysanoptera</taxon>
        <taxon>Terebrantia</taxon>
        <taxon>Thripoidea</taxon>
        <taxon>Thripidae</taxon>
        <taxon>Thrips</taxon>
    </lineage>
</organism>